<dbReference type="Pfam" id="PF13480">
    <property type="entry name" value="Acetyltransf_6"/>
    <property type="match status" value="1"/>
</dbReference>
<dbReference type="InterPro" id="IPR038740">
    <property type="entry name" value="BioF2-like_GNAT_dom"/>
</dbReference>
<feature type="domain" description="BioF2-like acetyltransferase" evidence="1">
    <location>
        <begin position="178"/>
        <end position="320"/>
    </location>
</feature>
<evidence type="ECO:0000259" key="1">
    <source>
        <dbReference type="Pfam" id="PF13480"/>
    </source>
</evidence>
<evidence type="ECO:0000313" key="2">
    <source>
        <dbReference type="EMBL" id="EAW30650.1"/>
    </source>
</evidence>
<sequence>MGNITSKIIDSEDSFYNIKAEWDALMLDSDTFLLPLSHQWLQAWWRFFSDGCELHIMLFYDGDNLISIAPFLVAESRYRNVPIRALRLMANGHSPFCDLIYRSGVKDFQKIEIFSAIFESQTVDVIDFCRLPVGGPTHNILVGFCKKGSYKFGCKAGLATPVIEISHDWDIFFGSLSKKFRKNIRNKCNRFTKKEGTAIEKFEVETADHPAVLKMVEISKNSWKAEKKTDLSNNDDSLYFLHRMINFLGPMGGVELWLASIDDHAIAYELHFMYGGVTYPIRADFSEEYRHLSPGSVLEYSIIKDFFEKPRVDTYDSCADSYWYLSNWSKVLKHHCNVEVFRGRFKSNLIYLLEYRVIPLLRRLMHSMRENDG</sequence>
<dbReference type="InterPro" id="IPR016181">
    <property type="entry name" value="Acyl_CoA_acyltransferase"/>
</dbReference>
<keyword evidence="3" id="KW-1185">Reference proteome</keyword>
<accession>A0YF55</accession>
<dbReference type="eggNOG" id="COG5653">
    <property type="taxonomic scope" value="Bacteria"/>
</dbReference>
<dbReference type="SUPFAM" id="SSF55729">
    <property type="entry name" value="Acyl-CoA N-acyltransferases (Nat)"/>
    <property type="match status" value="1"/>
</dbReference>
<dbReference type="Gene3D" id="3.40.630.30">
    <property type="match status" value="1"/>
</dbReference>
<reference evidence="2 3" key="1">
    <citation type="journal article" date="2010" name="J. Bacteriol.">
        <title>Genome sequence of the oligotrophic marine Gammaproteobacterium HTCC2143, isolated from the Oregon Coast.</title>
        <authorList>
            <person name="Oh H.M."/>
            <person name="Kang I."/>
            <person name="Ferriera S."/>
            <person name="Giovannoni S.J."/>
            <person name="Cho J.C."/>
        </authorList>
    </citation>
    <scope>NUCLEOTIDE SEQUENCE [LARGE SCALE GENOMIC DNA]</scope>
    <source>
        <strain evidence="2 3">HTCC2143</strain>
    </source>
</reference>
<dbReference type="STRING" id="247633.GP2143_00887"/>
<gene>
    <name evidence="2" type="ORF">GP2143_00887</name>
</gene>
<dbReference type="Proteomes" id="UP000004931">
    <property type="component" value="Unassembled WGS sequence"/>
</dbReference>
<protein>
    <recommendedName>
        <fullName evidence="1">BioF2-like acetyltransferase domain-containing protein</fullName>
    </recommendedName>
</protein>
<evidence type="ECO:0000313" key="3">
    <source>
        <dbReference type="Proteomes" id="UP000004931"/>
    </source>
</evidence>
<name>A0YF55_9GAMM</name>
<dbReference type="EMBL" id="AAVT01000007">
    <property type="protein sequence ID" value="EAW30650.1"/>
    <property type="molecule type" value="Genomic_DNA"/>
</dbReference>
<proteinExistence type="predicted"/>
<dbReference type="OrthoDB" id="9808976at2"/>
<comment type="caution">
    <text evidence="2">The sequence shown here is derived from an EMBL/GenBank/DDBJ whole genome shotgun (WGS) entry which is preliminary data.</text>
</comment>
<organism evidence="2 3">
    <name type="scientific">marine gamma proteobacterium HTCC2143</name>
    <dbReference type="NCBI Taxonomy" id="247633"/>
    <lineage>
        <taxon>Bacteria</taxon>
        <taxon>Pseudomonadati</taxon>
        <taxon>Pseudomonadota</taxon>
        <taxon>Gammaproteobacteria</taxon>
        <taxon>Cellvibrionales</taxon>
        <taxon>Spongiibacteraceae</taxon>
        <taxon>BD1-7 clade</taxon>
    </lineage>
</organism>
<dbReference type="AlphaFoldDB" id="A0YF55"/>